<feature type="compositionally biased region" description="Polar residues" evidence="1">
    <location>
        <begin position="498"/>
        <end position="515"/>
    </location>
</feature>
<gene>
    <name evidence="3" type="ORF">INT46_004074</name>
</gene>
<accession>A0A8H7QDU2</accession>
<dbReference type="InterPro" id="IPR014752">
    <property type="entry name" value="Arrestin-like_C"/>
</dbReference>
<dbReference type="Gene3D" id="2.60.40.640">
    <property type="match status" value="2"/>
</dbReference>
<dbReference type="SUPFAM" id="SSF81296">
    <property type="entry name" value="E set domains"/>
    <property type="match status" value="1"/>
</dbReference>
<dbReference type="Pfam" id="PF02752">
    <property type="entry name" value="Arrestin_C"/>
    <property type="match status" value="1"/>
</dbReference>
<dbReference type="OrthoDB" id="298939at2759"/>
<keyword evidence="4" id="KW-1185">Reference proteome</keyword>
<feature type="compositionally biased region" description="Low complexity" evidence="1">
    <location>
        <begin position="681"/>
        <end position="691"/>
    </location>
</feature>
<evidence type="ECO:0000256" key="1">
    <source>
        <dbReference type="SAM" id="MobiDB-lite"/>
    </source>
</evidence>
<evidence type="ECO:0000313" key="4">
    <source>
        <dbReference type="Proteomes" id="UP000650833"/>
    </source>
</evidence>
<sequence>MSNISSTITTTANRNSALSMNDLALKSWYSNLHLSPLITSSSSKNRISPLFVPLSKNATIQESSSPSLTHFFKKIARTPTRTLSRSSTTISHTSWKKNQQNVYIYLKSPHAIASGELAGSIVIHGDTTLVHKIESIKLDLVGLEDVNDSNRSNYKSFLFLNLNILQLTGLEQVTPYQNVSSTENTNKIIVPFLVSLPSDLSGTYIDKKGTIQYYLKSEIQWYNDKPTLQKQAITVYSNMALKSLKDATALYTPVLLNNKQVWKTTKEGHVSVETSMPRSVWISGAPIYVTVKIQNNTLKDTVNDIKLELLRKQNTYSINNEDQSLVPVTSSCENIVTISLADLGWWRPLEPASQDQVTLTIDTPSNQVTVRNQKLIDVSFSIRLSIQSLLDVNTVVSEIPIMLVHPISMDPPPGNYIKSFTTSNTEECHLILQEAVAKIAAQSTTSSTYTPSLVSSFTGSDDTQSISEMNIPTRKKFTSMKKSLSKWGLQISRKMTISSGLNKHSDSDQQFTASNMDKKRPKLNISSPLIPSSPKSSKHSSICSKASDPAKSDQANEEITKILKNKEYQMQQQQQQEENPEKSMMKFGQIVGPKRFGQQPGCLGDAGLDIRNCFNVATATEAIQSYAAEKVEISSDVEKEEVPQSEKCQIDPDMMSKSQIQQFENDNYGFLEDEVSTEIHQQQQQQQPQQQCNNSNTTNNRRMLASSRHLINVQRKSVQVSKDGRALLTFSK</sequence>
<dbReference type="InterPro" id="IPR011022">
    <property type="entry name" value="Arrestin_C-like"/>
</dbReference>
<dbReference type="InterPro" id="IPR014756">
    <property type="entry name" value="Ig_E-set"/>
</dbReference>
<name>A0A8H7QDU2_9FUNG</name>
<protein>
    <recommendedName>
        <fullName evidence="2">Arrestin C-terminal-like domain-containing protein</fullName>
    </recommendedName>
</protein>
<evidence type="ECO:0000259" key="2">
    <source>
        <dbReference type="SMART" id="SM01017"/>
    </source>
</evidence>
<feature type="region of interest" description="Disordered" evidence="1">
    <location>
        <begin position="498"/>
        <end position="555"/>
    </location>
</feature>
<feature type="domain" description="Arrestin C-terminal-like" evidence="2">
    <location>
        <begin position="266"/>
        <end position="408"/>
    </location>
</feature>
<dbReference type="AlphaFoldDB" id="A0A8H7QDU2"/>
<dbReference type="EMBL" id="JAEPRC010000900">
    <property type="protein sequence ID" value="KAG2190832.1"/>
    <property type="molecule type" value="Genomic_DNA"/>
</dbReference>
<feature type="region of interest" description="Disordered" evidence="1">
    <location>
        <begin position="676"/>
        <end position="699"/>
    </location>
</feature>
<comment type="caution">
    <text evidence="3">The sequence shown here is derived from an EMBL/GenBank/DDBJ whole genome shotgun (WGS) entry which is preliminary data.</text>
</comment>
<dbReference type="SMART" id="SM01017">
    <property type="entry name" value="Arrestin_C"/>
    <property type="match status" value="1"/>
</dbReference>
<feature type="compositionally biased region" description="Low complexity" evidence="1">
    <location>
        <begin position="525"/>
        <end position="547"/>
    </location>
</feature>
<evidence type="ECO:0000313" key="3">
    <source>
        <dbReference type="EMBL" id="KAG2190832.1"/>
    </source>
</evidence>
<proteinExistence type="predicted"/>
<reference evidence="3" key="1">
    <citation type="submission" date="2020-12" db="EMBL/GenBank/DDBJ databases">
        <title>Metabolic potential, ecology and presence of endohyphal bacteria is reflected in genomic diversity of Mucoromycotina.</title>
        <authorList>
            <person name="Muszewska A."/>
            <person name="Okrasinska A."/>
            <person name="Steczkiewicz K."/>
            <person name="Drgas O."/>
            <person name="Orlowska M."/>
            <person name="Perlinska-Lenart U."/>
            <person name="Aleksandrzak-Piekarczyk T."/>
            <person name="Szatraj K."/>
            <person name="Zielenkiewicz U."/>
            <person name="Pilsyk S."/>
            <person name="Malc E."/>
            <person name="Mieczkowski P."/>
            <person name="Kruszewska J.S."/>
            <person name="Biernat P."/>
            <person name="Pawlowska J."/>
        </authorList>
    </citation>
    <scope>NUCLEOTIDE SEQUENCE</scope>
    <source>
        <strain evidence="3">CBS 226.32</strain>
    </source>
</reference>
<organism evidence="3 4">
    <name type="scientific">Mucor plumbeus</name>
    <dbReference type="NCBI Taxonomy" id="97098"/>
    <lineage>
        <taxon>Eukaryota</taxon>
        <taxon>Fungi</taxon>
        <taxon>Fungi incertae sedis</taxon>
        <taxon>Mucoromycota</taxon>
        <taxon>Mucoromycotina</taxon>
        <taxon>Mucoromycetes</taxon>
        <taxon>Mucorales</taxon>
        <taxon>Mucorineae</taxon>
        <taxon>Mucoraceae</taxon>
        <taxon>Mucor</taxon>
    </lineage>
</organism>
<dbReference type="Proteomes" id="UP000650833">
    <property type="component" value="Unassembled WGS sequence"/>
</dbReference>